<evidence type="ECO:0000256" key="1">
    <source>
        <dbReference type="SAM" id="MobiDB-lite"/>
    </source>
</evidence>
<dbReference type="Pfam" id="PF01593">
    <property type="entry name" value="Amino_oxidase"/>
    <property type="match status" value="2"/>
</dbReference>
<dbReference type="Gene3D" id="1.10.405.10">
    <property type="entry name" value="Guanine Nucleotide Dissociation Inhibitor, domain 1"/>
    <property type="match status" value="1"/>
</dbReference>
<reference evidence="4" key="1">
    <citation type="journal article" date="2013" name="Nature">
        <title>Pan genome of the phytoplankton Emiliania underpins its global distribution.</title>
        <authorList>
            <person name="Read B.A."/>
            <person name="Kegel J."/>
            <person name="Klute M.J."/>
            <person name="Kuo A."/>
            <person name="Lefebvre S.C."/>
            <person name="Maumus F."/>
            <person name="Mayer C."/>
            <person name="Miller J."/>
            <person name="Monier A."/>
            <person name="Salamov A."/>
            <person name="Young J."/>
            <person name="Aguilar M."/>
            <person name="Claverie J.M."/>
            <person name="Frickenhaus S."/>
            <person name="Gonzalez K."/>
            <person name="Herman E.K."/>
            <person name="Lin Y.C."/>
            <person name="Napier J."/>
            <person name="Ogata H."/>
            <person name="Sarno A.F."/>
            <person name="Shmutz J."/>
            <person name="Schroeder D."/>
            <person name="de Vargas C."/>
            <person name="Verret F."/>
            <person name="von Dassow P."/>
            <person name="Valentin K."/>
            <person name="Van de Peer Y."/>
            <person name="Wheeler G."/>
            <person name="Dacks J.B."/>
            <person name="Delwiche C.F."/>
            <person name="Dyhrman S.T."/>
            <person name="Glockner G."/>
            <person name="John U."/>
            <person name="Richards T."/>
            <person name="Worden A.Z."/>
            <person name="Zhang X."/>
            <person name="Grigoriev I.V."/>
            <person name="Allen A.E."/>
            <person name="Bidle K."/>
            <person name="Borodovsky M."/>
            <person name="Bowler C."/>
            <person name="Brownlee C."/>
            <person name="Cock J.M."/>
            <person name="Elias M."/>
            <person name="Gladyshev V.N."/>
            <person name="Groth M."/>
            <person name="Guda C."/>
            <person name="Hadaegh A."/>
            <person name="Iglesias-Rodriguez M.D."/>
            <person name="Jenkins J."/>
            <person name="Jones B.M."/>
            <person name="Lawson T."/>
            <person name="Leese F."/>
            <person name="Lindquist E."/>
            <person name="Lobanov A."/>
            <person name="Lomsadze A."/>
            <person name="Malik S.B."/>
            <person name="Marsh M.E."/>
            <person name="Mackinder L."/>
            <person name="Mock T."/>
            <person name="Mueller-Roeber B."/>
            <person name="Pagarete A."/>
            <person name="Parker M."/>
            <person name="Probert I."/>
            <person name="Quesneville H."/>
            <person name="Raines C."/>
            <person name="Rensing S.A."/>
            <person name="Riano-Pachon D.M."/>
            <person name="Richier S."/>
            <person name="Rokitta S."/>
            <person name="Shiraiwa Y."/>
            <person name="Soanes D.M."/>
            <person name="van der Giezen M."/>
            <person name="Wahlund T.M."/>
            <person name="Williams B."/>
            <person name="Wilson W."/>
            <person name="Wolfe G."/>
            <person name="Wurch L.L."/>
        </authorList>
    </citation>
    <scope>NUCLEOTIDE SEQUENCE</scope>
</reference>
<dbReference type="KEGG" id="ehx:EMIHUDRAFT_106708"/>
<evidence type="ECO:0000313" key="4">
    <source>
        <dbReference type="Proteomes" id="UP000013827"/>
    </source>
</evidence>
<dbReference type="Gene3D" id="3.50.50.60">
    <property type="entry name" value="FAD/NAD(P)-binding domain"/>
    <property type="match status" value="2"/>
</dbReference>
<feature type="domain" description="Amine oxidase" evidence="2">
    <location>
        <begin position="37"/>
        <end position="269"/>
    </location>
</feature>
<dbReference type="Gene3D" id="3.90.660.10">
    <property type="match status" value="1"/>
</dbReference>
<dbReference type="InterPro" id="IPR050281">
    <property type="entry name" value="Flavin_monoamine_oxidase"/>
</dbReference>
<dbReference type="SUPFAM" id="SSF51905">
    <property type="entry name" value="FAD/NAD(P)-binding domain"/>
    <property type="match status" value="1"/>
</dbReference>
<name>A0A0D3I697_EMIH1</name>
<feature type="domain" description="Amine oxidase" evidence="2">
    <location>
        <begin position="294"/>
        <end position="405"/>
    </location>
</feature>
<feature type="region of interest" description="Disordered" evidence="1">
    <location>
        <begin position="623"/>
        <end position="724"/>
    </location>
</feature>
<feature type="compositionally biased region" description="Low complexity" evidence="1">
    <location>
        <begin position="664"/>
        <end position="676"/>
    </location>
</feature>
<accession>A0A0D3I697</accession>
<sequence length="724" mass="72307">MTEVDVRPQRAHHSLGGPEPSSHAEIVDVAVVGAGAAGLTAARSLSAHGLRVVVLEAGSKVGGRVLADKSLAPWPLELGPEFLHGEHHNALLRLVADGIEGKPEASLVELEWPNYYFFGKEAVLMLAEEADEQPDVALMHESFEKLGEISPATFSAREMAPPPCGAEAEGEPTLLQYFASCGLSSRVLDLADAIFANDYGADMSDVGLHEVMHEQRHWTYGEKYLDAMESLGRGLDVRTAWRVQRIDASPTGWGADGAAVELSAADGRVAGAIRKLKMGSALKLMRPDAAPPYTIVGFVAGARAERVGRLPHADIARRMLAQFDGMFGSGDDPHPASSSCDGFLVKDWAAHPHVHGAYSHPTRGAHGARPALGEAAHGCIFLAGEACHAGVNPCIHGAMETGEQAVLVFPTAAVAEPAVGVLRLQLSRRIELRLIRVWLWATEPPLRPSAVGATATAAAGRAAAATVAVVRAAAANKAAARAAAAAEEAGSVGAATVEAAGRRRAAAAARGGGHDGGGGLRGGGLGGGDDDDGGGGGGGGLGEGSDGGGGEGSGGLHGGGEGGGGKDGGGEGGGGDSGGGLDGGGDSGGGDGDLLLLAASVDGILSAAGRRPDGSWRCQPCWTGGSEADGRGCGDNGGLARDGDGADGRAAAAGTGGCGRAARRSQQAAGVAAATAPHEEAVAQPRMTGCVGTGGAAGGKVERAAERQISGSGDGRGGSEQGGE</sequence>
<proteinExistence type="predicted"/>
<feature type="compositionally biased region" description="Gly residues" evidence="1">
    <location>
        <begin position="712"/>
        <end position="724"/>
    </location>
</feature>
<dbReference type="PaxDb" id="2903-EOD06782"/>
<dbReference type="InterPro" id="IPR036188">
    <property type="entry name" value="FAD/NAD-bd_sf"/>
</dbReference>
<protein>
    <recommendedName>
        <fullName evidence="2">Amine oxidase domain-containing protein</fullName>
    </recommendedName>
</protein>
<feature type="compositionally biased region" description="Gly residues" evidence="1">
    <location>
        <begin position="534"/>
        <end position="587"/>
    </location>
</feature>
<dbReference type="PRINTS" id="PR00420">
    <property type="entry name" value="RNGMNOXGNASE"/>
</dbReference>
<dbReference type="eggNOG" id="KOG0029">
    <property type="taxonomic scope" value="Eukaryota"/>
</dbReference>
<dbReference type="SUPFAM" id="SSF54373">
    <property type="entry name" value="FAD-linked reductases, C-terminal domain"/>
    <property type="match status" value="1"/>
</dbReference>
<dbReference type="HOGENOM" id="CLU_382405_0_0_1"/>
<dbReference type="InterPro" id="IPR002937">
    <property type="entry name" value="Amino_oxidase"/>
</dbReference>
<dbReference type="PANTHER" id="PTHR10742">
    <property type="entry name" value="FLAVIN MONOAMINE OXIDASE"/>
    <property type="match status" value="1"/>
</dbReference>
<dbReference type="STRING" id="2903.R1BBT8"/>
<evidence type="ECO:0000313" key="3">
    <source>
        <dbReference type="EnsemblProtists" id="EOD06782"/>
    </source>
</evidence>
<dbReference type="GO" id="GO:0016491">
    <property type="term" value="F:oxidoreductase activity"/>
    <property type="evidence" value="ECO:0007669"/>
    <property type="project" value="InterPro"/>
</dbReference>
<feature type="compositionally biased region" description="Gly residues" evidence="1">
    <location>
        <begin position="510"/>
        <end position="527"/>
    </location>
</feature>
<dbReference type="Proteomes" id="UP000013827">
    <property type="component" value="Unassembled WGS sequence"/>
</dbReference>
<dbReference type="PANTHER" id="PTHR10742:SF418">
    <property type="entry name" value="AMINE OXIDASE DOMAIN-CONTAINING PROTEIN"/>
    <property type="match status" value="1"/>
</dbReference>
<dbReference type="AlphaFoldDB" id="A0A0D3I697"/>
<dbReference type="GeneID" id="17252947"/>
<reference evidence="3" key="2">
    <citation type="submission" date="2024-10" db="UniProtKB">
        <authorList>
            <consortium name="EnsemblProtists"/>
        </authorList>
    </citation>
    <scope>IDENTIFICATION</scope>
</reference>
<evidence type="ECO:0000259" key="2">
    <source>
        <dbReference type="Pfam" id="PF01593"/>
    </source>
</evidence>
<keyword evidence="4" id="KW-1185">Reference proteome</keyword>
<dbReference type="RefSeq" id="XP_005759211.1">
    <property type="nucleotide sequence ID" value="XM_005759154.1"/>
</dbReference>
<dbReference type="EnsemblProtists" id="EOD06782">
    <property type="protein sequence ID" value="EOD06782"/>
    <property type="gene ID" value="EMIHUDRAFT_106708"/>
</dbReference>
<organism evidence="3 4">
    <name type="scientific">Emiliania huxleyi (strain CCMP1516)</name>
    <dbReference type="NCBI Taxonomy" id="280463"/>
    <lineage>
        <taxon>Eukaryota</taxon>
        <taxon>Haptista</taxon>
        <taxon>Haptophyta</taxon>
        <taxon>Prymnesiophyceae</taxon>
        <taxon>Isochrysidales</taxon>
        <taxon>Noelaerhabdaceae</taxon>
        <taxon>Emiliania</taxon>
    </lineage>
</organism>
<feature type="region of interest" description="Disordered" evidence="1">
    <location>
        <begin position="506"/>
        <end position="587"/>
    </location>
</feature>
<feature type="region of interest" description="Disordered" evidence="1">
    <location>
        <begin position="1"/>
        <end position="21"/>
    </location>
</feature>